<evidence type="ECO:0008006" key="4">
    <source>
        <dbReference type="Google" id="ProtNLM"/>
    </source>
</evidence>
<dbReference type="KEGG" id="ker:91103252"/>
<proteinExistence type="predicted"/>
<keyword evidence="1" id="KW-0732">Signal</keyword>
<evidence type="ECO:0000256" key="1">
    <source>
        <dbReference type="SAM" id="SignalP"/>
    </source>
</evidence>
<organism evidence="2 3">
    <name type="scientific">Kwoniella europaea PYCC6329</name>
    <dbReference type="NCBI Taxonomy" id="1423913"/>
    <lineage>
        <taxon>Eukaryota</taxon>
        <taxon>Fungi</taxon>
        <taxon>Dikarya</taxon>
        <taxon>Basidiomycota</taxon>
        <taxon>Agaricomycotina</taxon>
        <taxon>Tremellomycetes</taxon>
        <taxon>Tremellales</taxon>
        <taxon>Cryptococcaceae</taxon>
        <taxon>Kwoniella</taxon>
    </lineage>
</organism>
<dbReference type="Proteomes" id="UP001358614">
    <property type="component" value="Chromosome 1"/>
</dbReference>
<dbReference type="EMBL" id="CP144089">
    <property type="protein sequence ID" value="WWD06361.1"/>
    <property type="molecule type" value="Genomic_DNA"/>
</dbReference>
<dbReference type="AlphaFoldDB" id="A0AAX4KIX6"/>
<protein>
    <recommendedName>
        <fullName evidence="4">Calpain catalytic domain-containing protein</fullName>
    </recommendedName>
</protein>
<feature type="signal peptide" evidence="1">
    <location>
        <begin position="1"/>
        <end position="21"/>
    </location>
</feature>
<sequence>MPKKVNMVVIASSLLSRLVSAKPLENGDGVVSTVIAYSTVIVDPTVSESSAYVFDTSVAASSNGASIIASVTTTSAPSSGSSGVSGVVAADIGATTTITAIKADKTSAPLAGNEVKTGCEQLWANVPSEDWLFATLCSWSTADPSWPLVNFDYAWEFKDPKDLPAVNVTTYDDDLKIRDPLMMSYEGVKADGNSNANDACLSMVNSTGKFKDIDDKDFREWAGYHALVNLLGMYPVREDPSQLNKVIWEMWLDKSSFSPITILSKNTTGKSKCLKDGDRYFSITKFDKATSQVTLWDPTSGGSTGYFQVDSEDLRQDTLWLFHLDWPRYEPTPRRSKSIK</sequence>
<evidence type="ECO:0000313" key="3">
    <source>
        <dbReference type="Proteomes" id="UP001358614"/>
    </source>
</evidence>
<name>A0AAX4KIX6_9TREE</name>
<accession>A0AAX4KIX6</accession>
<evidence type="ECO:0000313" key="2">
    <source>
        <dbReference type="EMBL" id="WWD06361.1"/>
    </source>
</evidence>
<dbReference type="GeneID" id="91103252"/>
<keyword evidence="3" id="KW-1185">Reference proteome</keyword>
<reference evidence="2 3" key="1">
    <citation type="submission" date="2024-01" db="EMBL/GenBank/DDBJ databases">
        <title>Comparative genomics of Cryptococcus and Kwoniella reveals pathogenesis evolution and contrasting modes of karyotype evolution via chromosome fusion or intercentromeric recombination.</title>
        <authorList>
            <person name="Coelho M.A."/>
            <person name="David-Palma M."/>
            <person name="Shea T."/>
            <person name="Bowers K."/>
            <person name="McGinley-Smith S."/>
            <person name="Mohammad A.W."/>
            <person name="Gnirke A."/>
            <person name="Yurkov A.M."/>
            <person name="Nowrousian M."/>
            <person name="Sun S."/>
            <person name="Cuomo C.A."/>
            <person name="Heitman J."/>
        </authorList>
    </citation>
    <scope>NUCLEOTIDE SEQUENCE [LARGE SCALE GENOMIC DNA]</scope>
    <source>
        <strain evidence="2 3">PYCC6329</strain>
    </source>
</reference>
<dbReference type="RefSeq" id="XP_066084328.1">
    <property type="nucleotide sequence ID" value="XM_066228231.1"/>
</dbReference>
<feature type="chain" id="PRO_5043746839" description="Calpain catalytic domain-containing protein" evidence="1">
    <location>
        <begin position="22"/>
        <end position="340"/>
    </location>
</feature>
<gene>
    <name evidence="2" type="ORF">V865_004451</name>
</gene>